<feature type="domain" description="PRP1 splicing factor N-terminal" evidence="8">
    <location>
        <begin position="12"/>
        <end position="154"/>
    </location>
</feature>
<feature type="region of interest" description="Disordered" evidence="7">
    <location>
        <begin position="1"/>
        <end position="85"/>
    </location>
</feature>
<keyword evidence="5" id="KW-0539">Nucleus</keyword>
<evidence type="ECO:0000256" key="7">
    <source>
        <dbReference type="SAM" id="MobiDB-lite"/>
    </source>
</evidence>
<dbReference type="Pfam" id="PF13428">
    <property type="entry name" value="TPR_14"/>
    <property type="match status" value="1"/>
</dbReference>
<keyword evidence="2" id="KW-0507">mRNA processing</keyword>
<dbReference type="PROSITE" id="PS50005">
    <property type="entry name" value="TPR"/>
    <property type="match status" value="2"/>
</dbReference>
<dbReference type="Proteomes" id="UP000398389">
    <property type="component" value="Unassembled WGS sequence"/>
</dbReference>
<dbReference type="Pfam" id="PF13181">
    <property type="entry name" value="TPR_8"/>
    <property type="match status" value="1"/>
</dbReference>
<feature type="repeat" description="TPR" evidence="6">
    <location>
        <begin position="820"/>
        <end position="853"/>
    </location>
</feature>
<proteinExistence type="predicted"/>
<dbReference type="InterPro" id="IPR011990">
    <property type="entry name" value="TPR-like_helical_dom_sf"/>
</dbReference>
<dbReference type="InterPro" id="IPR045075">
    <property type="entry name" value="Syf1-like"/>
</dbReference>
<keyword evidence="4" id="KW-0508">mRNA splicing</keyword>
<dbReference type="SMART" id="SM00028">
    <property type="entry name" value="TPR"/>
    <property type="match status" value="5"/>
</dbReference>
<feature type="repeat" description="TPR" evidence="6">
    <location>
        <begin position="688"/>
        <end position="721"/>
    </location>
</feature>
<keyword evidence="10" id="KW-1185">Reference proteome</keyword>
<dbReference type="InterPro" id="IPR003107">
    <property type="entry name" value="HAT"/>
</dbReference>
<sequence>MVEYKSFLDMPAPEGYVPGLGRGATGFTTRSDIGPARSGFAEDALKSSVKQDGENEGDDDERFQDPENDRGLFSSATNFEPEDEEADSIYLGVDQRMNERHRNQNEVREKAEQDIFKKEAAKASERFSDLKRALSTVTEDQWENLPEVGDLTRKYKRQRKLQQQQTRFYNVPDSLLTNSQNQGEIEASIDPGNPLENEGAMTDFRSISSARDKMLGMKLDQASTESILSLPTKHNEVGFSNVDPKGYLTSLAGTSLPATGNIGDIKRSRALLKSLVMSNPRDPSGWIGLARIEELSNRIQKALSVIEEGCRNNPKSEDVWIENIRLNEINNLELSKRIAARAVQQLPKSINLWMKSYMLEKNLNSQKKVIRMALENIPNSDTLWKTAVQLESDPSDARLLLKEAVNRVPLSEDLWLALARLETPLNARKVLNTARKHLKASKAVWIAAGILEERDSNNREKVNKIIERGVRKLDSEGFLPDRTQWISEAELCEKENAPLTCHAIINAAIEIGLENENKEMLLIDEGRSCVKRKSYETASAIYEYAITKFPESKRPWLALCHLKKAHGNLESLFSILEKAVKAHPHFEEFWLIYANEKRLSGDNLGAKFILQRAFEKNPDNEDIWLSAVSIEAANQAFGKARLLLERARTEAGTERVWFKSVVLERQLKNNVDACRLVDEGLKKYPFSDKLWMQKGQIYETLNDNRRALNFYRNGLKACPKSVPLWILLAKTEERVGEAIKARSVLEKAALNNPKNEQIWYYRVTLEKRTGNTAQMKVLLARALQELPSSGLLWSEAILSEPLIHRRSKIREASLACQNDPFLFITVAREFWRMEKYSKAKTWFEQSIQIDPDNGDAWMWYYKFLQSQLSSVSSLDIEKTVEKILNDFKSIEPKHGQIWPSFFKDPNNFGKSRIDILKLSISSLDFV</sequence>
<dbReference type="SMART" id="SM00386">
    <property type="entry name" value="HAT"/>
    <property type="match status" value="11"/>
</dbReference>
<dbReference type="PANTHER" id="PTHR11246:SF1">
    <property type="entry name" value="PRE-MRNA-PROCESSING FACTOR 6"/>
    <property type="match status" value="1"/>
</dbReference>
<dbReference type="GO" id="GO:0046540">
    <property type="term" value="C:U4/U6 x U5 tri-snRNP complex"/>
    <property type="evidence" value="ECO:0007669"/>
    <property type="project" value="TreeGrafter"/>
</dbReference>
<dbReference type="PANTHER" id="PTHR11246">
    <property type="entry name" value="PRE-MRNA SPLICING FACTOR"/>
    <property type="match status" value="1"/>
</dbReference>
<evidence type="ECO:0000256" key="6">
    <source>
        <dbReference type="PROSITE-ProRule" id="PRU00339"/>
    </source>
</evidence>
<evidence type="ECO:0000259" key="8">
    <source>
        <dbReference type="Pfam" id="PF06424"/>
    </source>
</evidence>
<dbReference type="GO" id="GO:0000244">
    <property type="term" value="P:spliceosomal tri-snRNP complex assembly"/>
    <property type="evidence" value="ECO:0007669"/>
    <property type="project" value="TreeGrafter"/>
</dbReference>
<dbReference type="InterPro" id="IPR019734">
    <property type="entry name" value="TPR_rpt"/>
</dbReference>
<dbReference type="RefSeq" id="XP_031853903.1">
    <property type="nucleotide sequence ID" value="XM_031998012.1"/>
</dbReference>
<comment type="subcellular location">
    <subcellularLocation>
        <location evidence="1">Nucleus</location>
    </subcellularLocation>
</comment>
<dbReference type="GO" id="GO:0071013">
    <property type="term" value="C:catalytic step 2 spliceosome"/>
    <property type="evidence" value="ECO:0007669"/>
    <property type="project" value="TreeGrafter"/>
</dbReference>
<evidence type="ECO:0000313" key="9">
    <source>
        <dbReference type="EMBL" id="VVT52032.1"/>
    </source>
</evidence>
<evidence type="ECO:0000256" key="4">
    <source>
        <dbReference type="ARBA" id="ARBA00023187"/>
    </source>
</evidence>
<organism evidence="9 10">
    <name type="scientific">Magnusiomyces paraingens</name>
    <dbReference type="NCBI Taxonomy" id="2606893"/>
    <lineage>
        <taxon>Eukaryota</taxon>
        <taxon>Fungi</taxon>
        <taxon>Dikarya</taxon>
        <taxon>Ascomycota</taxon>
        <taxon>Saccharomycotina</taxon>
        <taxon>Dipodascomycetes</taxon>
        <taxon>Dipodascales</taxon>
        <taxon>Dipodascaceae</taxon>
        <taxon>Magnusiomyces</taxon>
    </lineage>
</organism>
<dbReference type="GeneID" id="43582112"/>
<dbReference type="AlphaFoldDB" id="A0A5E8BKB9"/>
<dbReference type="OrthoDB" id="440128at2759"/>
<reference evidence="9 10" key="1">
    <citation type="submission" date="2019-09" db="EMBL/GenBank/DDBJ databases">
        <authorList>
            <person name="Brejova B."/>
        </authorList>
    </citation>
    <scope>NUCLEOTIDE SEQUENCE [LARGE SCALE GENOMIC DNA]</scope>
</reference>
<dbReference type="Pfam" id="PF06424">
    <property type="entry name" value="PRP1_N"/>
    <property type="match status" value="1"/>
</dbReference>
<keyword evidence="3" id="KW-0677">Repeat</keyword>
<dbReference type="SUPFAM" id="SSF48452">
    <property type="entry name" value="TPR-like"/>
    <property type="match status" value="2"/>
</dbReference>
<gene>
    <name evidence="9" type="ORF">SAPINGB_P003294</name>
</gene>
<dbReference type="Gene3D" id="1.25.40.10">
    <property type="entry name" value="Tetratricopeptide repeat domain"/>
    <property type="match status" value="3"/>
</dbReference>
<evidence type="ECO:0000256" key="2">
    <source>
        <dbReference type="ARBA" id="ARBA00022664"/>
    </source>
</evidence>
<evidence type="ECO:0000313" key="10">
    <source>
        <dbReference type="Proteomes" id="UP000398389"/>
    </source>
</evidence>
<feature type="compositionally biased region" description="Basic and acidic residues" evidence="7">
    <location>
        <begin position="43"/>
        <end position="53"/>
    </location>
</feature>
<evidence type="ECO:0000256" key="3">
    <source>
        <dbReference type="ARBA" id="ARBA00022737"/>
    </source>
</evidence>
<dbReference type="FunFam" id="1.25.40.10:FF:000256">
    <property type="entry name" value="Probable pre-mRNA splicing factor prp1"/>
    <property type="match status" value="1"/>
</dbReference>
<dbReference type="InterPro" id="IPR010491">
    <property type="entry name" value="PRP1_N"/>
</dbReference>
<evidence type="ECO:0000256" key="5">
    <source>
        <dbReference type="ARBA" id="ARBA00023242"/>
    </source>
</evidence>
<protein>
    <recommendedName>
        <fullName evidence="8">PRP1 splicing factor N-terminal domain-containing protein</fullName>
    </recommendedName>
</protein>
<name>A0A5E8BKB9_9ASCO</name>
<evidence type="ECO:0000256" key="1">
    <source>
        <dbReference type="ARBA" id="ARBA00004123"/>
    </source>
</evidence>
<dbReference type="EMBL" id="CABVLU010000002">
    <property type="protein sequence ID" value="VVT52032.1"/>
    <property type="molecule type" value="Genomic_DNA"/>
</dbReference>
<accession>A0A5E8BKB9</accession>
<keyword evidence="6" id="KW-0802">TPR repeat</keyword>